<protein>
    <submittedName>
        <fullName evidence="2">Uncharacterized protein</fullName>
    </submittedName>
</protein>
<evidence type="ECO:0000256" key="1">
    <source>
        <dbReference type="SAM" id="MobiDB-lite"/>
    </source>
</evidence>
<dbReference type="EMBL" id="JASNQZ010000002">
    <property type="protein sequence ID" value="KAL0959871.1"/>
    <property type="molecule type" value="Genomic_DNA"/>
</dbReference>
<name>A0ABR3JWH1_9AGAR</name>
<reference evidence="3" key="1">
    <citation type="submission" date="2024-06" db="EMBL/GenBank/DDBJ databases">
        <title>Multi-omics analyses provide insights into the biosynthesis of the anticancer antibiotic pleurotin in Hohenbuehelia grisea.</title>
        <authorList>
            <person name="Weaver J.A."/>
            <person name="Alberti F."/>
        </authorList>
    </citation>
    <scope>NUCLEOTIDE SEQUENCE [LARGE SCALE GENOMIC DNA]</scope>
    <source>
        <strain evidence="3">T-177</strain>
    </source>
</reference>
<feature type="region of interest" description="Disordered" evidence="1">
    <location>
        <begin position="352"/>
        <end position="375"/>
    </location>
</feature>
<evidence type="ECO:0000313" key="3">
    <source>
        <dbReference type="Proteomes" id="UP001556367"/>
    </source>
</evidence>
<organism evidence="2 3">
    <name type="scientific">Hohenbuehelia grisea</name>
    <dbReference type="NCBI Taxonomy" id="104357"/>
    <lineage>
        <taxon>Eukaryota</taxon>
        <taxon>Fungi</taxon>
        <taxon>Dikarya</taxon>
        <taxon>Basidiomycota</taxon>
        <taxon>Agaricomycotina</taxon>
        <taxon>Agaricomycetes</taxon>
        <taxon>Agaricomycetidae</taxon>
        <taxon>Agaricales</taxon>
        <taxon>Pleurotineae</taxon>
        <taxon>Pleurotaceae</taxon>
        <taxon>Hohenbuehelia</taxon>
    </lineage>
</organism>
<comment type="caution">
    <text evidence="2">The sequence shown here is derived from an EMBL/GenBank/DDBJ whole genome shotgun (WGS) entry which is preliminary data.</text>
</comment>
<keyword evidence="3" id="KW-1185">Reference proteome</keyword>
<feature type="region of interest" description="Disordered" evidence="1">
    <location>
        <begin position="49"/>
        <end position="75"/>
    </location>
</feature>
<gene>
    <name evidence="2" type="ORF">HGRIS_011541</name>
</gene>
<sequence length="889" mass="99680">MGYRHRLLHTALGSSKICCTPSFRAEAQIILRSESSLICRATLSTDAGHHSRSFRRRTQDDAATEYPPGTTPFTPNEAIKRLAQDLVSQRNGDTLTQAYSSSSKLNADGSPVPLNPIIELHKSPWHRIFEAVTIRKPTGFQAINHTKTTARTINKNVGKSHLGRPVELEQKPRYIPWPMLSQAIASMLSWDQLPTLLEYASAPLRGLVVVLAAEDLTTARRFHLFEEQIMLCSPLDEALSMCIDHIVWQAERHGSEFLHSAVIVCVRAHMLKLAIPLCFRLALAEDPRRVINLFDEVRRGFEKTMGAGPFSQRTIMSSLCNAIILGYISRSAPRDAMYNLVQYVETHHVSISPSIPRTTKRPSPENQNSKTIPPGSSDFRSLLALARPHSALEPSSQPPPIVQSPTEAIGHPADVALHSFLSPWPLFWKKAEHLKAILMYSGRPIARDSLFHTPCEWLMDACRHPQFHSDPGTEHPMTLIIRSLAEWSELLPAEEAFSVGRMQSLMRLYRYLEQQATLSRPGSLSWDEICRAMTSQPNLGMAWILTEAQAILDNEDDTSAINALQHLADHFLFTSPSDTGFNSTLATMNQHRTRTTRSTTLYHPIPAVRLFISKLMLSPQIPLSEIDALWEDYALIMKDIPHDARLLIFTNFAHIFCDKAGATRGVRHLLEMAEEAQLVPGRECYISLAKAYARQGSSAHATGIINHLEVEETLPLVGLKALAQTESHRRRPFNVGNHGLVKPDPLDKHPPMKHPFTPIQCASLIRAFAVGGDLIPLLEIERHMLSHPEFEECASEELCGGGGGEWDQTLMVARAVWECSPTDQLCGKPSRRREPRDQPQRFHTLRCGDLDETGVEERRMPQRMAHLCRVQVKSPYSTTSTPESYAPDR</sequence>
<dbReference type="Proteomes" id="UP001556367">
    <property type="component" value="Unassembled WGS sequence"/>
</dbReference>
<evidence type="ECO:0000313" key="2">
    <source>
        <dbReference type="EMBL" id="KAL0959871.1"/>
    </source>
</evidence>
<accession>A0ABR3JWH1</accession>
<proteinExistence type="predicted"/>